<evidence type="ECO:0000256" key="3">
    <source>
        <dbReference type="ARBA" id="ARBA00022833"/>
    </source>
</evidence>
<evidence type="ECO:0000256" key="2">
    <source>
        <dbReference type="ARBA" id="ARBA00022723"/>
    </source>
</evidence>
<keyword evidence="2" id="KW-0479">Metal-binding</keyword>
<dbReference type="OrthoDB" id="6407410at2759"/>
<keyword evidence="3" id="KW-0862">Zinc</keyword>
<name>A0A815Q8K1_ADIRI</name>
<dbReference type="InterPro" id="IPR034751">
    <property type="entry name" value="Yippee"/>
</dbReference>
<dbReference type="InterPro" id="IPR039058">
    <property type="entry name" value="Yippee_fam"/>
</dbReference>
<dbReference type="InterPro" id="IPR004910">
    <property type="entry name" value="Yippee/Mis18/Cereblon"/>
</dbReference>
<evidence type="ECO:0000313" key="8">
    <source>
        <dbReference type="Proteomes" id="UP000663852"/>
    </source>
</evidence>
<evidence type="ECO:0000259" key="4">
    <source>
        <dbReference type="PROSITE" id="PS51792"/>
    </source>
</evidence>
<organism evidence="6 8">
    <name type="scientific">Adineta ricciae</name>
    <name type="common">Rotifer</name>
    <dbReference type="NCBI Taxonomy" id="249248"/>
    <lineage>
        <taxon>Eukaryota</taxon>
        <taxon>Metazoa</taxon>
        <taxon>Spiralia</taxon>
        <taxon>Gnathifera</taxon>
        <taxon>Rotifera</taxon>
        <taxon>Eurotatoria</taxon>
        <taxon>Bdelloidea</taxon>
        <taxon>Adinetida</taxon>
        <taxon>Adinetidae</taxon>
        <taxon>Adineta</taxon>
    </lineage>
</organism>
<proteinExistence type="inferred from homology"/>
<dbReference type="AlphaFoldDB" id="A0A815Q8K1"/>
<sequence length="372" mass="43730">MSERSLRRLEFDRENTFYELLCSSNDISIIQSSQTSDPAWMMALGRYLKKIRVDSHPISSNCLLYQSIERILNENHLITRSLLLILKQCVYLYPDKLVNLSFQRYLSQALLTLKDPYLKYKYVRLLRLIIADIDEHDLRKVLPSTNDILDNYHQMDSSIMIVLENRVLTTGDNQLQSRLNELYQRTLLEYFKSNDFDDDELIDLCQILFQINRNMSLQCLFTIPNLFNDLLHYIDYDVDTMLNWLLTPETGEKFLIFILHMGRVFLEHLGGQRIFSCAHCDTPLTNRNELVSTRFTGATGRAFLFSRVVNTKQSAVQERMMLTGRHFVRDVCCKKCDAKLGWMYEFATEESQRYKEGRVILERALINESDGF</sequence>
<evidence type="ECO:0000313" key="5">
    <source>
        <dbReference type="EMBL" id="CAF1255005.1"/>
    </source>
</evidence>
<dbReference type="EMBL" id="CAJNOR010002153">
    <property type="protein sequence ID" value="CAF1255005.1"/>
    <property type="molecule type" value="Genomic_DNA"/>
</dbReference>
<comment type="caution">
    <text evidence="6">The sequence shown here is derived from an EMBL/GenBank/DDBJ whole genome shotgun (WGS) entry which is preliminary data.</text>
</comment>
<evidence type="ECO:0000256" key="1">
    <source>
        <dbReference type="ARBA" id="ARBA00005613"/>
    </source>
</evidence>
<accession>A0A815Q8K1</accession>
<dbReference type="Pfam" id="PF03226">
    <property type="entry name" value="Yippee-Mis18"/>
    <property type="match status" value="1"/>
</dbReference>
<dbReference type="Proteomes" id="UP000663828">
    <property type="component" value="Unassembled WGS sequence"/>
</dbReference>
<dbReference type="EMBL" id="CAJNOJ010000472">
    <property type="protein sequence ID" value="CAF1459967.1"/>
    <property type="molecule type" value="Genomic_DNA"/>
</dbReference>
<comment type="similarity">
    <text evidence="1">Belongs to the yippee family.</text>
</comment>
<feature type="domain" description="Yippee" evidence="4">
    <location>
        <begin position="273"/>
        <end position="370"/>
    </location>
</feature>
<evidence type="ECO:0000313" key="7">
    <source>
        <dbReference type="Proteomes" id="UP000663828"/>
    </source>
</evidence>
<reference evidence="6" key="1">
    <citation type="submission" date="2021-02" db="EMBL/GenBank/DDBJ databases">
        <authorList>
            <person name="Nowell W R."/>
        </authorList>
    </citation>
    <scope>NUCLEOTIDE SEQUENCE</scope>
</reference>
<protein>
    <recommendedName>
        <fullName evidence="4">Yippee domain-containing protein</fullName>
    </recommendedName>
</protein>
<keyword evidence="7" id="KW-1185">Reference proteome</keyword>
<evidence type="ECO:0000313" key="6">
    <source>
        <dbReference type="EMBL" id="CAF1459967.1"/>
    </source>
</evidence>
<gene>
    <name evidence="6" type="ORF">EDS130_LOCUS40089</name>
    <name evidence="5" type="ORF">XAT740_LOCUS26467</name>
</gene>
<dbReference type="Proteomes" id="UP000663852">
    <property type="component" value="Unassembled WGS sequence"/>
</dbReference>
<dbReference type="GO" id="GO:0046872">
    <property type="term" value="F:metal ion binding"/>
    <property type="evidence" value="ECO:0007669"/>
    <property type="project" value="UniProtKB-KW"/>
</dbReference>
<dbReference type="PROSITE" id="PS51792">
    <property type="entry name" value="YIPPEE"/>
    <property type="match status" value="1"/>
</dbReference>
<dbReference type="PANTHER" id="PTHR13848">
    <property type="entry name" value="PROTEIN YIPPEE-LIKE CG15309-RELATED"/>
    <property type="match status" value="1"/>
</dbReference>